<sequence>MTSSIFGRRAISLDSCSERKEFHETSSRILVTVPENSAKKNYVRKYLETGHPQKMCSYSDTGFARQPSTTDSNSSKLTL</sequence>
<name>A0A8X6IJ69_9ARAC</name>
<protein>
    <submittedName>
        <fullName evidence="2">Uncharacterized protein</fullName>
    </submittedName>
</protein>
<dbReference type="Proteomes" id="UP000886998">
    <property type="component" value="Unassembled WGS sequence"/>
</dbReference>
<feature type="region of interest" description="Disordered" evidence="1">
    <location>
        <begin position="57"/>
        <end position="79"/>
    </location>
</feature>
<proteinExistence type="predicted"/>
<accession>A0A8X6IJ69</accession>
<evidence type="ECO:0000256" key="1">
    <source>
        <dbReference type="SAM" id="MobiDB-lite"/>
    </source>
</evidence>
<comment type="caution">
    <text evidence="2">The sequence shown here is derived from an EMBL/GenBank/DDBJ whole genome shotgun (WGS) entry which is preliminary data.</text>
</comment>
<reference evidence="2" key="1">
    <citation type="submission" date="2020-08" db="EMBL/GenBank/DDBJ databases">
        <title>Multicomponent nature underlies the extraordinary mechanical properties of spider dragline silk.</title>
        <authorList>
            <person name="Kono N."/>
            <person name="Nakamura H."/>
            <person name="Mori M."/>
            <person name="Yoshida Y."/>
            <person name="Ohtoshi R."/>
            <person name="Malay A.D."/>
            <person name="Moran D.A.P."/>
            <person name="Tomita M."/>
            <person name="Numata K."/>
            <person name="Arakawa K."/>
        </authorList>
    </citation>
    <scope>NUCLEOTIDE SEQUENCE</scope>
</reference>
<keyword evidence="3" id="KW-1185">Reference proteome</keyword>
<dbReference type="AlphaFoldDB" id="A0A8X6IJ69"/>
<gene>
    <name evidence="2" type="ORF">TNIN_117611</name>
</gene>
<evidence type="ECO:0000313" key="2">
    <source>
        <dbReference type="EMBL" id="GFS48134.1"/>
    </source>
</evidence>
<evidence type="ECO:0000313" key="3">
    <source>
        <dbReference type="Proteomes" id="UP000886998"/>
    </source>
</evidence>
<dbReference type="EMBL" id="BMAV01026185">
    <property type="protein sequence ID" value="GFS48134.1"/>
    <property type="molecule type" value="Genomic_DNA"/>
</dbReference>
<organism evidence="2 3">
    <name type="scientific">Trichonephila inaurata madagascariensis</name>
    <dbReference type="NCBI Taxonomy" id="2747483"/>
    <lineage>
        <taxon>Eukaryota</taxon>
        <taxon>Metazoa</taxon>
        <taxon>Ecdysozoa</taxon>
        <taxon>Arthropoda</taxon>
        <taxon>Chelicerata</taxon>
        <taxon>Arachnida</taxon>
        <taxon>Araneae</taxon>
        <taxon>Araneomorphae</taxon>
        <taxon>Entelegynae</taxon>
        <taxon>Araneoidea</taxon>
        <taxon>Nephilidae</taxon>
        <taxon>Trichonephila</taxon>
        <taxon>Trichonephila inaurata</taxon>
    </lineage>
</organism>